<dbReference type="PANTHER" id="PTHR43877">
    <property type="entry name" value="AMINOALKYLPHOSPHONATE N-ACETYLTRANSFERASE-RELATED-RELATED"/>
    <property type="match status" value="1"/>
</dbReference>
<dbReference type="PROSITE" id="PS51186">
    <property type="entry name" value="GNAT"/>
    <property type="match status" value="1"/>
</dbReference>
<evidence type="ECO:0000256" key="2">
    <source>
        <dbReference type="ARBA" id="ARBA00023315"/>
    </source>
</evidence>
<keyword evidence="1" id="KW-0808">Transferase</keyword>
<dbReference type="CDD" id="cd04301">
    <property type="entry name" value="NAT_SF"/>
    <property type="match status" value="1"/>
</dbReference>
<reference evidence="4 5" key="1">
    <citation type="submission" date="2024-06" db="EMBL/GenBank/DDBJ databases">
        <title>Genomic Encyclopedia of Type Strains, Phase IV (KMG-IV): sequencing the most valuable type-strain genomes for metagenomic binning, comparative biology and taxonomic classification.</title>
        <authorList>
            <person name="Goeker M."/>
        </authorList>
    </citation>
    <scope>NUCLEOTIDE SEQUENCE [LARGE SCALE GENOMIC DNA]</scope>
    <source>
        <strain evidence="4 5">DSM 21331</strain>
    </source>
</reference>
<evidence type="ECO:0000256" key="1">
    <source>
        <dbReference type="ARBA" id="ARBA00022679"/>
    </source>
</evidence>
<dbReference type="InterPro" id="IPR016181">
    <property type="entry name" value="Acyl_CoA_acyltransferase"/>
</dbReference>
<dbReference type="PANTHER" id="PTHR43877:SF2">
    <property type="entry name" value="AMINOALKYLPHOSPHONATE N-ACETYLTRANSFERASE-RELATED"/>
    <property type="match status" value="1"/>
</dbReference>
<organism evidence="4 5">
    <name type="scientific">Methylobacterium goesingense</name>
    <dbReference type="NCBI Taxonomy" id="243690"/>
    <lineage>
        <taxon>Bacteria</taxon>
        <taxon>Pseudomonadati</taxon>
        <taxon>Pseudomonadota</taxon>
        <taxon>Alphaproteobacteria</taxon>
        <taxon>Hyphomicrobiales</taxon>
        <taxon>Methylobacteriaceae</taxon>
        <taxon>Methylobacterium</taxon>
    </lineage>
</organism>
<name>A0ABV2LD48_9HYPH</name>
<keyword evidence="5" id="KW-1185">Reference proteome</keyword>
<comment type="caution">
    <text evidence="4">The sequence shown here is derived from an EMBL/GenBank/DDBJ whole genome shotgun (WGS) entry which is preliminary data.</text>
</comment>
<sequence length="161" mass="17067">MTRRLNRRPEAEADGAFLFALFASVHGAPLAGLDPPLRDRLLRQGFAGQRATYRARYPAARFEVIAQDGASIGRIVTDRGADAVTLIDIVLLPAWRGLGLGTRLIGETMAAARSAGLPLRLSVSADNAGARRLYARLGFAAVRAGDLHHDLAWTPPGAGGS</sequence>
<dbReference type="InterPro" id="IPR050832">
    <property type="entry name" value="Bact_Acetyltransf"/>
</dbReference>
<keyword evidence="2" id="KW-0012">Acyltransferase</keyword>
<evidence type="ECO:0000259" key="3">
    <source>
        <dbReference type="PROSITE" id="PS51186"/>
    </source>
</evidence>
<dbReference type="InterPro" id="IPR000182">
    <property type="entry name" value="GNAT_dom"/>
</dbReference>
<gene>
    <name evidence="4" type="ORF">ABID43_004323</name>
</gene>
<dbReference type="Proteomes" id="UP001549145">
    <property type="component" value="Unassembled WGS sequence"/>
</dbReference>
<evidence type="ECO:0000313" key="4">
    <source>
        <dbReference type="EMBL" id="MET3694760.1"/>
    </source>
</evidence>
<dbReference type="SUPFAM" id="SSF55729">
    <property type="entry name" value="Acyl-CoA N-acyltransferases (Nat)"/>
    <property type="match status" value="1"/>
</dbReference>
<dbReference type="RefSeq" id="WP_238281916.1">
    <property type="nucleotide sequence ID" value="NZ_BPQL01000145.1"/>
</dbReference>
<feature type="domain" description="N-acetyltransferase" evidence="3">
    <location>
        <begin position="5"/>
        <end position="158"/>
    </location>
</feature>
<proteinExistence type="predicted"/>
<dbReference type="Gene3D" id="3.40.630.30">
    <property type="match status" value="1"/>
</dbReference>
<evidence type="ECO:0000313" key="5">
    <source>
        <dbReference type="Proteomes" id="UP001549145"/>
    </source>
</evidence>
<dbReference type="Pfam" id="PF00583">
    <property type="entry name" value="Acetyltransf_1"/>
    <property type="match status" value="1"/>
</dbReference>
<dbReference type="EMBL" id="JBEPMM010000018">
    <property type="protein sequence ID" value="MET3694760.1"/>
    <property type="molecule type" value="Genomic_DNA"/>
</dbReference>
<accession>A0ABV2LD48</accession>
<protein>
    <submittedName>
        <fullName evidence="4">Ribosomal protein S18 acetylase RimI-like enzyme</fullName>
    </submittedName>
</protein>